<gene>
    <name evidence="2" type="ORF">HUT09_11410</name>
</gene>
<evidence type="ECO:0000256" key="1">
    <source>
        <dbReference type="SAM" id="Phobius"/>
    </source>
</evidence>
<keyword evidence="1" id="KW-0472">Membrane</keyword>
<evidence type="ECO:0000313" key="3">
    <source>
        <dbReference type="Proteomes" id="UP000509345"/>
    </source>
</evidence>
<evidence type="ECO:0000313" key="2">
    <source>
        <dbReference type="EMBL" id="QKW47341.1"/>
    </source>
</evidence>
<dbReference type="AlphaFoldDB" id="A0A7H8MZ10"/>
<proteinExistence type="predicted"/>
<keyword evidence="1" id="KW-0812">Transmembrane</keyword>
<feature type="transmembrane region" description="Helical" evidence="1">
    <location>
        <begin position="87"/>
        <end position="107"/>
    </location>
</feature>
<dbReference type="Pfam" id="PF19865">
    <property type="entry name" value="DUF6338"/>
    <property type="match status" value="1"/>
</dbReference>
<accession>A0A7H8MZ10</accession>
<feature type="transmembrane region" description="Helical" evidence="1">
    <location>
        <begin position="48"/>
        <end position="67"/>
    </location>
</feature>
<reference evidence="2 3" key="1">
    <citation type="submission" date="2020-06" db="EMBL/GenBank/DDBJ databases">
        <title>Genome mining for natural products.</title>
        <authorList>
            <person name="Zhang B."/>
            <person name="Shi J."/>
            <person name="Ge H."/>
        </authorList>
    </citation>
    <scope>NUCLEOTIDE SEQUENCE [LARGE SCALE GENOMIC DNA]</scope>
    <source>
        <strain evidence="2 3">NA06532</strain>
    </source>
</reference>
<dbReference type="InterPro" id="IPR045919">
    <property type="entry name" value="DUF6338"/>
</dbReference>
<feature type="transmembrane region" description="Helical" evidence="1">
    <location>
        <begin position="6"/>
        <end position="27"/>
    </location>
</feature>
<protein>
    <submittedName>
        <fullName evidence="2">Uncharacterized protein</fullName>
    </submittedName>
</protein>
<dbReference type="EMBL" id="CP054926">
    <property type="protein sequence ID" value="QKW47341.1"/>
    <property type="molecule type" value="Genomic_DNA"/>
</dbReference>
<keyword evidence="1" id="KW-1133">Transmembrane helix</keyword>
<name>A0A7H8MZ10_STRMI</name>
<organism evidence="2 3">
    <name type="scientific">Streptomyces microflavus</name>
    <name type="common">Streptomyces lipmanii</name>
    <dbReference type="NCBI Taxonomy" id="1919"/>
    <lineage>
        <taxon>Bacteria</taxon>
        <taxon>Bacillati</taxon>
        <taxon>Actinomycetota</taxon>
        <taxon>Actinomycetes</taxon>
        <taxon>Kitasatosporales</taxon>
        <taxon>Streptomycetaceae</taxon>
        <taxon>Streptomyces</taxon>
    </lineage>
</organism>
<sequence length="205" mass="22783">MGGAPSTVVQLALLVIAVLPGVSYQFVRERQLGADPGELDLTERVLRALTSSVALDSLYAVIFAPWIVRWADNGLRIPRDSGQLRWSGAACLLLVFLVPASAAWLVCTLRKRRRRGKYVGTPSAWDEVFQDLPASFVRVRMKDGTWVGGWYGPRSFATAYPRPPEIYLELTWEMGENGAFVKQVERTDGVLISGAEFDLLEILKN</sequence>
<dbReference type="Proteomes" id="UP000509345">
    <property type="component" value="Chromosome"/>
</dbReference>